<proteinExistence type="predicted"/>
<keyword evidence="1" id="KW-0812">Transmembrane</keyword>
<dbReference type="GO" id="GO:0000155">
    <property type="term" value="F:phosphorelay sensor kinase activity"/>
    <property type="evidence" value="ECO:0007669"/>
    <property type="project" value="InterPro"/>
</dbReference>
<evidence type="ECO:0000313" key="4">
    <source>
        <dbReference type="Proteomes" id="UP000831290"/>
    </source>
</evidence>
<keyword evidence="4" id="KW-1185">Reference proteome</keyword>
<evidence type="ECO:0000256" key="1">
    <source>
        <dbReference type="SAM" id="Phobius"/>
    </source>
</evidence>
<accession>A0A9E7CTH3</accession>
<dbReference type="PANTHER" id="PTHR34220:SF7">
    <property type="entry name" value="SENSOR HISTIDINE KINASE YPDA"/>
    <property type="match status" value="1"/>
</dbReference>
<keyword evidence="3" id="KW-0418">Kinase</keyword>
<keyword evidence="1" id="KW-0472">Membrane</keyword>
<keyword evidence="3" id="KW-0808">Transferase</keyword>
<dbReference type="EMBL" id="CP094358">
    <property type="protein sequence ID" value="UOB18086.1"/>
    <property type="molecule type" value="Genomic_DNA"/>
</dbReference>
<organism evidence="3 4">
    <name type="scientific">Abyssalbus ytuae</name>
    <dbReference type="NCBI Taxonomy" id="2926907"/>
    <lineage>
        <taxon>Bacteria</taxon>
        <taxon>Pseudomonadati</taxon>
        <taxon>Bacteroidota</taxon>
        <taxon>Flavobacteriia</taxon>
        <taxon>Flavobacteriales</taxon>
        <taxon>Flavobacteriaceae</taxon>
        <taxon>Abyssalbus</taxon>
    </lineage>
</organism>
<sequence length="358" mass="42192">MQKIKDIININPDNNYTLTWKHHIVFWFVYFLFTTFRWGSYFNDYVYSFKTTLIGFAMHMSLCYFNIYYLMPRFIYRRKYSLYILSVLASLFIVVLAKFYLTYLLISHNVWPEGPEVTTTLTLNYAIEMMLGELYVMAFVSGIKVTLDWLRQQKRLADVEKLQLETELRFLKTQMSPHFFFNTLNNIYSLSVEQSPNTSKIILKLSELMRYLLYETNMHRQSLIKEIICLQNYLDLERIRYGSLLKINMNISGEIEDKEIAPMLLLAFTENAFKHGAKKNVGKVEINIDFNVTGKFLYFRITNPVPAPNNEKKIKDTPGGIGIGNVKKRLELSYNKDDYDLDIGVDHNQYTVDLKIKV</sequence>
<dbReference type="KEGG" id="fbm:MQE35_02015"/>
<feature type="domain" description="Signal transduction histidine kinase internal region" evidence="2">
    <location>
        <begin position="167"/>
        <end position="243"/>
    </location>
</feature>
<keyword evidence="1" id="KW-1133">Transmembrane helix</keyword>
<protein>
    <submittedName>
        <fullName evidence="3">Histidine kinase</fullName>
    </submittedName>
</protein>
<dbReference type="RefSeq" id="WP_255844033.1">
    <property type="nucleotide sequence ID" value="NZ_CP094358.1"/>
</dbReference>
<dbReference type="GO" id="GO:0016020">
    <property type="term" value="C:membrane"/>
    <property type="evidence" value="ECO:0007669"/>
    <property type="project" value="InterPro"/>
</dbReference>
<gene>
    <name evidence="3" type="ORF">MQE35_02015</name>
</gene>
<dbReference type="PANTHER" id="PTHR34220">
    <property type="entry name" value="SENSOR HISTIDINE KINASE YPDA"/>
    <property type="match status" value="1"/>
</dbReference>
<feature type="transmembrane region" description="Helical" evidence="1">
    <location>
        <begin position="53"/>
        <end position="70"/>
    </location>
</feature>
<feature type="transmembrane region" description="Helical" evidence="1">
    <location>
        <begin position="24"/>
        <end position="41"/>
    </location>
</feature>
<feature type="transmembrane region" description="Helical" evidence="1">
    <location>
        <begin position="126"/>
        <end position="147"/>
    </location>
</feature>
<dbReference type="InterPro" id="IPR050640">
    <property type="entry name" value="Bact_2-comp_sensor_kinase"/>
</dbReference>
<feature type="transmembrane region" description="Helical" evidence="1">
    <location>
        <begin position="82"/>
        <end position="106"/>
    </location>
</feature>
<evidence type="ECO:0000313" key="3">
    <source>
        <dbReference type="EMBL" id="UOB18086.1"/>
    </source>
</evidence>
<dbReference type="Pfam" id="PF06580">
    <property type="entry name" value="His_kinase"/>
    <property type="match status" value="1"/>
</dbReference>
<dbReference type="AlphaFoldDB" id="A0A9E7CTH3"/>
<reference evidence="3" key="1">
    <citation type="submission" date="2022-03" db="EMBL/GenBank/DDBJ databases">
        <title>Description of Abyssus ytuae gen. nov., sp. nov., a novel member of the family Flavobacteriaceae isolated from the sediment of Mariana Trench.</title>
        <authorList>
            <person name="Zhang J."/>
            <person name="Xu X."/>
        </authorList>
    </citation>
    <scope>NUCLEOTIDE SEQUENCE</scope>
    <source>
        <strain evidence="3">MT3330</strain>
    </source>
</reference>
<dbReference type="InterPro" id="IPR010559">
    <property type="entry name" value="Sig_transdc_His_kin_internal"/>
</dbReference>
<name>A0A9E7CTH3_9FLAO</name>
<evidence type="ECO:0000259" key="2">
    <source>
        <dbReference type="Pfam" id="PF06580"/>
    </source>
</evidence>
<dbReference type="Proteomes" id="UP000831290">
    <property type="component" value="Chromosome"/>
</dbReference>